<evidence type="ECO:0000313" key="3">
    <source>
        <dbReference type="EMBL" id="QDZ22751.1"/>
    </source>
</evidence>
<dbReference type="SUPFAM" id="SSF52768">
    <property type="entry name" value="Arginase/deacetylase"/>
    <property type="match status" value="1"/>
</dbReference>
<dbReference type="CDD" id="cd09993">
    <property type="entry name" value="HDAC_classIV"/>
    <property type="match status" value="1"/>
</dbReference>
<name>A0A5B8MQX2_9CHLO</name>
<keyword evidence="4" id="KW-1185">Reference proteome</keyword>
<dbReference type="Pfam" id="PF00850">
    <property type="entry name" value="Hist_deacetyl"/>
    <property type="match status" value="1"/>
</dbReference>
<dbReference type="PANTHER" id="PTHR10625">
    <property type="entry name" value="HISTONE DEACETYLASE HDAC1-RELATED"/>
    <property type="match status" value="1"/>
</dbReference>
<dbReference type="EMBL" id="CP031041">
    <property type="protein sequence ID" value="QDZ22751.1"/>
    <property type="molecule type" value="Genomic_DNA"/>
</dbReference>
<dbReference type="Proteomes" id="UP000316726">
    <property type="component" value="Chromosome 8"/>
</dbReference>
<dbReference type="InterPro" id="IPR023801">
    <property type="entry name" value="His_deacetylse_dom"/>
</dbReference>
<feature type="domain" description="Histone deacetylase" evidence="2">
    <location>
        <begin position="84"/>
        <end position="343"/>
    </location>
</feature>
<dbReference type="PANTHER" id="PTHR10625:SF19">
    <property type="entry name" value="HISTONE DEACETYLASE 12"/>
    <property type="match status" value="1"/>
</dbReference>
<dbReference type="InterPro" id="IPR023696">
    <property type="entry name" value="Ureohydrolase_dom_sf"/>
</dbReference>
<dbReference type="GO" id="GO:0040029">
    <property type="term" value="P:epigenetic regulation of gene expression"/>
    <property type="evidence" value="ECO:0007669"/>
    <property type="project" value="TreeGrafter"/>
</dbReference>
<dbReference type="Gene3D" id="3.40.800.20">
    <property type="entry name" value="Histone deacetylase domain"/>
    <property type="match status" value="1"/>
</dbReference>
<evidence type="ECO:0000313" key="4">
    <source>
        <dbReference type="Proteomes" id="UP000316726"/>
    </source>
</evidence>
<accession>A0A5B8MQX2</accession>
<organism evidence="3 4">
    <name type="scientific">Chloropicon primus</name>
    <dbReference type="NCBI Taxonomy" id="1764295"/>
    <lineage>
        <taxon>Eukaryota</taxon>
        <taxon>Viridiplantae</taxon>
        <taxon>Chlorophyta</taxon>
        <taxon>Chloropicophyceae</taxon>
        <taxon>Chloropicales</taxon>
        <taxon>Chloropicaceae</taxon>
        <taxon>Chloropicon</taxon>
    </lineage>
</organism>
<proteinExistence type="predicted"/>
<dbReference type="AlphaFoldDB" id="A0A5B8MQX2"/>
<reference evidence="3 4" key="1">
    <citation type="submission" date="2018-07" db="EMBL/GenBank/DDBJ databases">
        <title>The complete nuclear genome of the prasinophyte Chloropicon primus (CCMP1205).</title>
        <authorList>
            <person name="Pombert J.-F."/>
            <person name="Otis C."/>
            <person name="Turmel M."/>
            <person name="Lemieux C."/>
        </authorList>
    </citation>
    <scope>NUCLEOTIDE SEQUENCE [LARGE SCALE GENOMIC DNA]</scope>
    <source>
        <strain evidence="3 4">CCMP1205</strain>
    </source>
</reference>
<dbReference type="InterPro" id="IPR000286">
    <property type="entry name" value="HDACs"/>
</dbReference>
<keyword evidence="1" id="KW-0378">Hydrolase</keyword>
<evidence type="ECO:0000259" key="2">
    <source>
        <dbReference type="Pfam" id="PF00850"/>
    </source>
</evidence>
<evidence type="ECO:0000256" key="1">
    <source>
        <dbReference type="ARBA" id="ARBA00022801"/>
    </source>
</evidence>
<protein>
    <submittedName>
        <fullName evidence="3">Histone deacetylase</fullName>
    </submittedName>
</protein>
<dbReference type="InterPro" id="IPR037138">
    <property type="entry name" value="His_deacetylse_dom_sf"/>
</dbReference>
<dbReference type="InterPro" id="IPR044150">
    <property type="entry name" value="HDAC_classIV"/>
</dbReference>
<sequence>MIAGGLLRRAHPLVGLVRGSKTRASSQYTTRSSRSPSAIPLVYHELYSGTELPAGHRFPMPVFRRIYQKLMELNSIGRVDLQVHEPELCEASLREKLSLVHTEEYIHKFMLGDLDAKEIRRMGLPWSPSLVKRTLSELAGTMMAADLALSSPSGVALSCAGGTHHAHKDFGSGFCIFNDMGVTALSLLQEEKVARVLIVDLDVHQGDGTAAIFGGSGDGEAEKYERSVFTFSMHCQDNFPARKQESSMDIGLPRGVGDAVYLPTLASNLTDVVSRYQPDLVLYDAGVDVHAEDQLGYLQLTTEGIYRRDMIVLDTCAAFGVPVAGYVGGGYAEDLDELAWRHCQLHLAAHDLNNVGASP</sequence>
<dbReference type="OrthoDB" id="437693at2759"/>
<dbReference type="GO" id="GO:0016787">
    <property type="term" value="F:hydrolase activity"/>
    <property type="evidence" value="ECO:0007669"/>
    <property type="project" value="UniProtKB-KW"/>
</dbReference>
<dbReference type="STRING" id="1764295.A0A5B8MQX2"/>
<dbReference type="PRINTS" id="PR01270">
    <property type="entry name" value="HDASUPER"/>
</dbReference>
<dbReference type="GO" id="GO:0004407">
    <property type="term" value="F:histone deacetylase activity"/>
    <property type="evidence" value="ECO:0007669"/>
    <property type="project" value="InterPro"/>
</dbReference>
<gene>
    <name evidence="3" type="ORF">A3770_08p52690</name>
</gene>